<dbReference type="SUPFAM" id="SSF53335">
    <property type="entry name" value="S-adenosyl-L-methionine-dependent methyltransferases"/>
    <property type="match status" value="1"/>
</dbReference>
<feature type="region of interest" description="Disordered" evidence="4">
    <location>
        <begin position="1"/>
        <end position="22"/>
    </location>
</feature>
<dbReference type="InterPro" id="IPR029063">
    <property type="entry name" value="SAM-dependent_MTases_sf"/>
</dbReference>
<accession>A0A2T4UC86</accession>
<dbReference type="GO" id="GO:0008168">
    <property type="term" value="F:methyltransferase activity"/>
    <property type="evidence" value="ECO:0007669"/>
    <property type="project" value="UniProtKB-KW"/>
</dbReference>
<dbReference type="Pfam" id="PF02353">
    <property type="entry name" value="CMAS"/>
    <property type="match status" value="1"/>
</dbReference>
<dbReference type="AlphaFoldDB" id="A0A2T4UC86"/>
<gene>
    <name evidence="5" type="ORF">C7Y72_19865</name>
</gene>
<dbReference type="PROSITE" id="PS01184">
    <property type="entry name" value="UBIE_2"/>
    <property type="match status" value="1"/>
</dbReference>
<evidence type="ECO:0000256" key="4">
    <source>
        <dbReference type="SAM" id="MobiDB-lite"/>
    </source>
</evidence>
<keyword evidence="2" id="KW-0808">Transferase</keyword>
<evidence type="ECO:0000256" key="2">
    <source>
        <dbReference type="ARBA" id="ARBA00022679"/>
    </source>
</evidence>
<dbReference type="PANTHER" id="PTHR44068:SF11">
    <property type="entry name" value="GERANYL DIPHOSPHATE 2-C-METHYLTRANSFERASE"/>
    <property type="match status" value="1"/>
</dbReference>
<dbReference type="InterPro" id="IPR023576">
    <property type="entry name" value="UbiE/COQ5_MeTrFase_CS"/>
</dbReference>
<evidence type="ECO:0000313" key="6">
    <source>
        <dbReference type="Proteomes" id="UP000240739"/>
    </source>
</evidence>
<protein>
    <recommendedName>
        <fullName evidence="7">Methyltransferase domain-containing protein</fullName>
    </recommendedName>
</protein>
<proteinExistence type="predicted"/>
<evidence type="ECO:0000256" key="1">
    <source>
        <dbReference type="ARBA" id="ARBA00022603"/>
    </source>
</evidence>
<evidence type="ECO:0000313" key="5">
    <source>
        <dbReference type="EMBL" id="PTL54843.1"/>
    </source>
</evidence>
<dbReference type="GO" id="GO:0032259">
    <property type="term" value="P:methylation"/>
    <property type="evidence" value="ECO:0007669"/>
    <property type="project" value="UniProtKB-KW"/>
</dbReference>
<dbReference type="PANTHER" id="PTHR44068">
    <property type="entry name" value="ZGC:194242"/>
    <property type="match status" value="1"/>
</dbReference>
<keyword evidence="6" id="KW-1185">Reference proteome</keyword>
<name>A0A2T4UC86_9ACTN</name>
<dbReference type="Gene3D" id="3.40.50.150">
    <property type="entry name" value="Vaccinia Virus protein VP39"/>
    <property type="match status" value="1"/>
</dbReference>
<dbReference type="InterPro" id="IPR050447">
    <property type="entry name" value="Erg6_SMT_methyltransf"/>
</dbReference>
<reference evidence="5 6" key="1">
    <citation type="submission" date="2018-03" db="EMBL/GenBank/DDBJ databases">
        <title>Aquarubrobacter algicola gen. nov., sp. nov., a novel actinobacterium isolated from shallow eutrophic lake during the end of cyanobacterial harmful algal blooms.</title>
        <authorList>
            <person name="Chun S.J."/>
        </authorList>
    </citation>
    <scope>NUCLEOTIDE SEQUENCE [LARGE SCALE GENOMIC DNA]</scope>
    <source>
        <strain evidence="5 6">Seoho-28</strain>
    </source>
</reference>
<keyword evidence="1" id="KW-0489">Methyltransferase</keyword>
<dbReference type="CDD" id="cd02440">
    <property type="entry name" value="AdoMet_MTases"/>
    <property type="match status" value="1"/>
</dbReference>
<dbReference type="Proteomes" id="UP000240739">
    <property type="component" value="Unassembled WGS sequence"/>
</dbReference>
<dbReference type="EMBL" id="PYYB01000004">
    <property type="protein sequence ID" value="PTL54843.1"/>
    <property type="molecule type" value="Genomic_DNA"/>
</dbReference>
<evidence type="ECO:0008006" key="7">
    <source>
        <dbReference type="Google" id="ProtNLM"/>
    </source>
</evidence>
<evidence type="ECO:0000256" key="3">
    <source>
        <dbReference type="ARBA" id="ARBA00022691"/>
    </source>
</evidence>
<organism evidence="5 6">
    <name type="scientific">Paraconexibacter algicola</name>
    <dbReference type="NCBI Taxonomy" id="2133960"/>
    <lineage>
        <taxon>Bacteria</taxon>
        <taxon>Bacillati</taxon>
        <taxon>Actinomycetota</taxon>
        <taxon>Thermoleophilia</taxon>
        <taxon>Solirubrobacterales</taxon>
        <taxon>Paraconexibacteraceae</taxon>
        <taxon>Paraconexibacter</taxon>
    </lineage>
</organism>
<sequence length="291" mass="31798">MEELPGPGPEIRGPPVSQSHAPAAHYDRVTAAWRYLLGEELHYGVFDEGVTDLAVATGELTRRMIEGGRIEQGVSILDVGCGTGAPACRLAQEFGAHVTGITTSEEGIRAAQERAKAAGLAAQTSFELRDGTDNGLPDASFDRVWILESSHLMRRRERLIGEAARVLKPGGRVVLCDITRQRPLDLAEVRRLREPLALLREVFGDARMEGLGDYRALMEGEGLTVDHEVDLTAATRPTFDAWQANADRYRTEVVELIGERAWTAFRDSCDVLAGFWDDGTLGYGLIAASRP</sequence>
<keyword evidence="3" id="KW-0949">S-adenosyl-L-methionine</keyword>
<comment type="caution">
    <text evidence="5">The sequence shown here is derived from an EMBL/GenBank/DDBJ whole genome shotgun (WGS) entry which is preliminary data.</text>
</comment>